<accession>A0A8H8T2B2</accession>
<dbReference type="GeneID" id="67033524"/>
<dbReference type="EMBL" id="CP059671">
    <property type="protein sequence ID" value="QRW26169.1"/>
    <property type="molecule type" value="Genomic_DNA"/>
</dbReference>
<protein>
    <submittedName>
        <fullName evidence="1">Uncharacterized protein</fullName>
    </submittedName>
</protein>
<dbReference type="RefSeq" id="XP_043186406.1">
    <property type="nucleotide sequence ID" value="XM_043331061.1"/>
</dbReference>
<evidence type="ECO:0000313" key="2">
    <source>
        <dbReference type="Proteomes" id="UP000650533"/>
    </source>
</evidence>
<reference evidence="1" key="1">
    <citation type="submission" date="2020-05" db="EMBL/GenBank/DDBJ databases">
        <title>Evolutionary and genomic comparisons of hybrid uninucleate and nonhybrid Rhizoctonia fungi.</title>
        <authorList>
            <person name="Li C."/>
            <person name="Chen X."/>
        </authorList>
    </citation>
    <scope>NUCLEOTIDE SEQUENCE</scope>
    <source>
        <strain evidence="1">AG-1 IA</strain>
    </source>
</reference>
<evidence type="ECO:0000313" key="1">
    <source>
        <dbReference type="EMBL" id="QRW26169.1"/>
    </source>
</evidence>
<sequence length="289" mass="32863">MYLSDYSSRSLFISILLFYFLTTKVQRARSIGYEPRELLSSLPLAHAVKLSFIDARAFSIVYAVATCQHAPLPNSSSDTSFDTVGYDLNDRLFELQLGSTEYHFARKQLDFYEQLLDAHSGDVICRLPIEDRLYLLSFNRIEYPTPPPSQNRSAMAPPTSSTGNTIIIANKNYSISKLQGQEDYQVWKIQMEDMFQDIEVLEIVEGTTLRPSNNQDAAFWDKQNKASLGALRRRVETGPMTHIACCTSITKAYICLKNQRGSGEIWVKKGPYMRILLADSEHSHLQLLK</sequence>
<organism evidence="1 2">
    <name type="scientific">Rhizoctonia solani</name>
    <dbReference type="NCBI Taxonomy" id="456999"/>
    <lineage>
        <taxon>Eukaryota</taxon>
        <taxon>Fungi</taxon>
        <taxon>Dikarya</taxon>
        <taxon>Basidiomycota</taxon>
        <taxon>Agaricomycotina</taxon>
        <taxon>Agaricomycetes</taxon>
        <taxon>Cantharellales</taxon>
        <taxon>Ceratobasidiaceae</taxon>
        <taxon>Rhizoctonia</taxon>
    </lineage>
</organism>
<gene>
    <name evidence="1" type="ORF">RhiXN_11246</name>
</gene>
<dbReference type="Proteomes" id="UP000650533">
    <property type="component" value="Chromosome 14"/>
</dbReference>
<dbReference type="KEGG" id="rsx:RhiXN_11246"/>
<name>A0A8H8T2B2_9AGAM</name>
<dbReference type="AlphaFoldDB" id="A0A8H8T2B2"/>
<proteinExistence type="predicted"/>